<sequence>MNDFERFPARTTCQEAPVIEGPHTGRYYAHRVRESLTARVTRLICAIFLTILFFSGIVAFLLLVSLRPHRPRIHIRDFSVRGLGQANGYENAQIIFNVTARNSNHRIGFHCGYMEGSVYYKDQQIGYTLLLDPFYQEPKNTTIMYGVLSGTALTVNSQRWMEFLNDRMLGPAIFRLEITSNIKFKVSTWDSKHHQLHANCIVGVGMVGSILPSYKNKKCPVYFT</sequence>
<proteinExistence type="predicted"/>
<evidence type="ECO:0000259" key="6">
    <source>
        <dbReference type="Pfam" id="PF03168"/>
    </source>
</evidence>
<organism evidence="7">
    <name type="scientific">Manihot esculenta</name>
    <name type="common">Cassava</name>
    <name type="synonym">Jatropha manihot</name>
    <dbReference type="NCBI Taxonomy" id="3983"/>
    <lineage>
        <taxon>Eukaryota</taxon>
        <taxon>Viridiplantae</taxon>
        <taxon>Streptophyta</taxon>
        <taxon>Embryophyta</taxon>
        <taxon>Tracheophyta</taxon>
        <taxon>Spermatophyta</taxon>
        <taxon>Magnoliopsida</taxon>
        <taxon>eudicotyledons</taxon>
        <taxon>Gunneridae</taxon>
        <taxon>Pentapetalae</taxon>
        <taxon>rosids</taxon>
        <taxon>fabids</taxon>
        <taxon>Malpighiales</taxon>
        <taxon>Euphorbiaceae</taxon>
        <taxon>Crotonoideae</taxon>
        <taxon>Manihoteae</taxon>
        <taxon>Manihot</taxon>
    </lineage>
</organism>
<keyword evidence="4 5" id="KW-0472">Membrane</keyword>
<evidence type="ECO:0000256" key="3">
    <source>
        <dbReference type="ARBA" id="ARBA00022989"/>
    </source>
</evidence>
<dbReference type="PANTHER" id="PTHR31415:SF3">
    <property type="entry name" value="LATE EMBRYOGENESIS ABUNDANT (LEA) HYDROXYPROLINE-RICH GLYCOPROTEIN FAMILY"/>
    <property type="match status" value="1"/>
</dbReference>
<dbReference type="GO" id="GO:0009506">
    <property type="term" value="C:plasmodesma"/>
    <property type="evidence" value="ECO:0000318"/>
    <property type="project" value="GO_Central"/>
</dbReference>
<protein>
    <recommendedName>
        <fullName evidence="6">Late embryogenesis abundant protein LEA-2 subgroup domain-containing protein</fullName>
    </recommendedName>
</protein>
<evidence type="ECO:0000256" key="1">
    <source>
        <dbReference type="ARBA" id="ARBA00004167"/>
    </source>
</evidence>
<dbReference type="STRING" id="3983.A0A2C9U7S2"/>
<gene>
    <name evidence="7" type="ORF">MANES_16G013100</name>
</gene>
<name>A0A2C9U7S2_MANES</name>
<comment type="subcellular location">
    <subcellularLocation>
        <location evidence="1">Membrane</location>
        <topology evidence="1">Single-pass membrane protein</topology>
    </subcellularLocation>
</comment>
<accession>A0A2C9U7S2</accession>
<dbReference type="InterPro" id="IPR004864">
    <property type="entry name" value="LEA_2"/>
</dbReference>
<dbReference type="EMBL" id="CM004402">
    <property type="protein sequence ID" value="OAY25996.1"/>
    <property type="molecule type" value="Genomic_DNA"/>
</dbReference>
<evidence type="ECO:0000256" key="2">
    <source>
        <dbReference type="ARBA" id="ARBA00022692"/>
    </source>
</evidence>
<dbReference type="PANTHER" id="PTHR31415">
    <property type="entry name" value="OS05G0367900 PROTEIN"/>
    <property type="match status" value="1"/>
</dbReference>
<dbReference type="GO" id="GO:0005886">
    <property type="term" value="C:plasma membrane"/>
    <property type="evidence" value="ECO:0000318"/>
    <property type="project" value="GO_Central"/>
</dbReference>
<evidence type="ECO:0000256" key="4">
    <source>
        <dbReference type="ARBA" id="ARBA00023136"/>
    </source>
</evidence>
<keyword evidence="2 5" id="KW-0812">Transmembrane</keyword>
<dbReference type="GO" id="GO:0098542">
    <property type="term" value="P:defense response to other organism"/>
    <property type="evidence" value="ECO:0007669"/>
    <property type="project" value="InterPro"/>
</dbReference>
<reference evidence="7" key="1">
    <citation type="submission" date="2016-02" db="EMBL/GenBank/DDBJ databases">
        <title>WGS assembly of Manihot esculenta.</title>
        <authorList>
            <person name="Bredeson J.V."/>
            <person name="Prochnik S.E."/>
            <person name="Lyons J.B."/>
            <person name="Schmutz J."/>
            <person name="Grimwood J."/>
            <person name="Vrebalov J."/>
            <person name="Bart R.S."/>
            <person name="Amuge T."/>
            <person name="Ferguson M.E."/>
            <person name="Green R."/>
            <person name="Putnam N."/>
            <person name="Stites J."/>
            <person name="Rounsley S."/>
            <person name="Rokhsar D.S."/>
        </authorList>
    </citation>
    <scope>NUCLEOTIDE SEQUENCE [LARGE SCALE GENOMIC DNA]</scope>
    <source>
        <tissue evidence="7">Leaf</tissue>
    </source>
</reference>
<dbReference type="OrthoDB" id="779224at2759"/>
<feature type="domain" description="Late embryogenesis abundant protein LEA-2 subgroup" evidence="6">
    <location>
        <begin position="98"/>
        <end position="199"/>
    </location>
</feature>
<feature type="transmembrane region" description="Helical" evidence="5">
    <location>
        <begin position="40"/>
        <end position="66"/>
    </location>
</feature>
<keyword evidence="3 5" id="KW-1133">Transmembrane helix</keyword>
<dbReference type="InterPro" id="IPR044839">
    <property type="entry name" value="NDR1-like"/>
</dbReference>
<dbReference type="AlphaFoldDB" id="A0A2C9U7S2"/>
<evidence type="ECO:0000313" key="7">
    <source>
        <dbReference type="EMBL" id="OAY25996.1"/>
    </source>
</evidence>
<dbReference type="Pfam" id="PF03168">
    <property type="entry name" value="LEA_2"/>
    <property type="match status" value="1"/>
</dbReference>
<evidence type="ECO:0000256" key="5">
    <source>
        <dbReference type="SAM" id="Phobius"/>
    </source>
</evidence>